<keyword evidence="7" id="KW-0254">Endocytosis</keyword>
<dbReference type="PROSITE" id="PS51860">
    <property type="entry name" value="REM_1"/>
    <property type="match status" value="1"/>
</dbReference>
<evidence type="ECO:0000313" key="17">
    <source>
        <dbReference type="EMBL" id="CAL8143627.1"/>
    </source>
</evidence>
<feature type="compositionally biased region" description="Polar residues" evidence="13">
    <location>
        <begin position="483"/>
        <end position="501"/>
    </location>
</feature>
<evidence type="ECO:0000256" key="11">
    <source>
        <dbReference type="PROSITE-ProRule" id="PRU01077"/>
    </source>
</evidence>
<dbReference type="InterPro" id="IPR057870">
    <property type="entry name" value="HR1_TOCA"/>
</dbReference>
<dbReference type="InterPro" id="IPR036028">
    <property type="entry name" value="SH3-like_dom_sf"/>
</dbReference>
<evidence type="ECO:0000256" key="12">
    <source>
        <dbReference type="SAM" id="Coils"/>
    </source>
</evidence>
<organism evidence="17 18">
    <name type="scientific">Orchesella dallaii</name>
    <dbReference type="NCBI Taxonomy" id="48710"/>
    <lineage>
        <taxon>Eukaryota</taxon>
        <taxon>Metazoa</taxon>
        <taxon>Ecdysozoa</taxon>
        <taxon>Arthropoda</taxon>
        <taxon>Hexapoda</taxon>
        <taxon>Collembola</taxon>
        <taxon>Entomobryomorpha</taxon>
        <taxon>Entomobryoidea</taxon>
        <taxon>Orchesellidae</taxon>
        <taxon>Orchesellinae</taxon>
        <taxon>Orchesella</taxon>
    </lineage>
</organism>
<evidence type="ECO:0000256" key="9">
    <source>
        <dbReference type="ARBA" id="ARBA00023136"/>
    </source>
</evidence>
<comment type="caution">
    <text evidence="17">The sequence shown here is derived from an EMBL/GenBank/DDBJ whole genome shotgun (WGS) entry which is preliminary data.</text>
</comment>
<protein>
    <recommendedName>
        <fullName evidence="19">Formin-binding protein 1-like</fullName>
    </recommendedName>
</protein>
<comment type="subcellular location">
    <subcellularLocation>
        <location evidence="1">Cell membrane</location>
    </subcellularLocation>
    <subcellularLocation>
        <location evidence="2">Cytoplasm</location>
    </subcellularLocation>
</comment>
<dbReference type="Pfam" id="PF00018">
    <property type="entry name" value="SH3_1"/>
    <property type="match status" value="1"/>
</dbReference>
<dbReference type="SUPFAM" id="SSF103657">
    <property type="entry name" value="BAR/IMD domain-like"/>
    <property type="match status" value="1"/>
</dbReference>
<evidence type="ECO:0000313" key="18">
    <source>
        <dbReference type="Proteomes" id="UP001642540"/>
    </source>
</evidence>
<dbReference type="Proteomes" id="UP001642540">
    <property type="component" value="Unassembled WGS sequence"/>
</dbReference>
<evidence type="ECO:0000259" key="15">
    <source>
        <dbReference type="PROSITE" id="PS51741"/>
    </source>
</evidence>
<evidence type="ECO:0000256" key="4">
    <source>
        <dbReference type="ARBA" id="ARBA00022443"/>
    </source>
</evidence>
<dbReference type="Pfam" id="PF00611">
    <property type="entry name" value="FCH"/>
    <property type="match status" value="1"/>
</dbReference>
<comment type="similarity">
    <text evidence="3">Belongs to the FNBP1 family.</text>
</comment>
<keyword evidence="5" id="KW-1003">Cell membrane</keyword>
<dbReference type="CDD" id="cd07653">
    <property type="entry name" value="F-BAR_CIP4-like"/>
    <property type="match status" value="1"/>
</dbReference>
<evidence type="ECO:0000256" key="7">
    <source>
        <dbReference type="ARBA" id="ARBA00022583"/>
    </source>
</evidence>
<name>A0ABP1S4M0_9HEXA</name>
<evidence type="ECO:0000259" key="16">
    <source>
        <dbReference type="PROSITE" id="PS51860"/>
    </source>
</evidence>
<keyword evidence="4 10" id="KW-0728">SH3 domain</keyword>
<keyword evidence="8 11" id="KW-0175">Coiled coil</keyword>
<dbReference type="SMART" id="SM00055">
    <property type="entry name" value="FCH"/>
    <property type="match status" value="1"/>
</dbReference>
<sequence>MSWGTELWDQYDNVNQHTQKGIDFLERYGHFLRDRANIEVEYAGKLRKLVKTYQPKKKEEEDFQFTSCKAFKDMLNEMNDLAGQHELIAENLAATVIKEVHCRTKEFKDEKKRHLADGVKHQNNLQNQLANLDRAKKSYEKSFRESEKALECFQRADADLNLSRAEVEKQRLQSLYKSQQCEDTKKDYANQLDKANEMQNSYYNVLMPSVFQGLQDVDQKRIKCFKNNLKQATELEIAIYPIVKKCLEGIAKATDQVDEDTDSQMVIERFKSGFQPPESIPFEDLSAIKSGEAPPPQTNGFSSNVKLENQSLTYKGTISSGKSKRRIGLFGIFGNNKPGATDGRDDYSELPPTQRKKKLQQKIDEYAAKIQQETAAKDGLVKMQSVYQSNPNLGDPGAIEGQLRESTQRLNKLQQEHQKYLTYLNEMEMPQNNQSGYGSTNYNGIRTSQNRSSGSDESLTRSASDLSQNNHKVSAPGTPLPSHGSSNSPESGISTSHTSLPDSDFEHIDADNHDYYEEPLPILGTCEALYPFEATSEGSIPMGDGEQLFIVELDQGDGWTRVRRQNSMEEGFVPTSYVRINLYSSC</sequence>
<keyword evidence="18" id="KW-1185">Reference proteome</keyword>
<feature type="region of interest" description="Disordered" evidence="13">
    <location>
        <begin position="431"/>
        <end position="508"/>
    </location>
</feature>
<dbReference type="Gene3D" id="1.20.1270.60">
    <property type="entry name" value="Arfaptin homology (AH) domain/BAR domain"/>
    <property type="match status" value="1"/>
</dbReference>
<accession>A0ABP1S4M0</accession>
<feature type="domain" description="SH3" evidence="14">
    <location>
        <begin position="521"/>
        <end position="583"/>
    </location>
</feature>
<dbReference type="InterPro" id="IPR011072">
    <property type="entry name" value="HR1_rho-bd"/>
</dbReference>
<dbReference type="InterPro" id="IPR001452">
    <property type="entry name" value="SH3_domain"/>
</dbReference>
<proteinExistence type="inferred from homology"/>
<dbReference type="SUPFAM" id="SSF50044">
    <property type="entry name" value="SH3-domain"/>
    <property type="match status" value="1"/>
</dbReference>
<dbReference type="InterPro" id="IPR031160">
    <property type="entry name" value="F_BAR_dom"/>
</dbReference>
<dbReference type="PROSITE" id="PS51741">
    <property type="entry name" value="F_BAR"/>
    <property type="match status" value="1"/>
</dbReference>
<reference evidence="17 18" key="1">
    <citation type="submission" date="2024-08" db="EMBL/GenBank/DDBJ databases">
        <authorList>
            <person name="Cucini C."/>
            <person name="Frati F."/>
        </authorList>
    </citation>
    <scope>NUCLEOTIDE SEQUENCE [LARGE SCALE GENOMIC DNA]</scope>
</reference>
<dbReference type="InterPro" id="IPR027267">
    <property type="entry name" value="AH/BAR_dom_sf"/>
</dbReference>
<gene>
    <name evidence="17" type="ORF">ODALV1_LOCUS29757</name>
</gene>
<dbReference type="CDD" id="cd11911">
    <property type="entry name" value="SH3_CIP4-like"/>
    <property type="match status" value="1"/>
</dbReference>
<dbReference type="EMBL" id="CAXLJM020000160">
    <property type="protein sequence ID" value="CAL8143627.1"/>
    <property type="molecule type" value="Genomic_DNA"/>
</dbReference>
<dbReference type="PANTHER" id="PTHR15735:SF12">
    <property type="entry name" value="CDC42-INTERACTING PROTEIN 4, ISOFORM B"/>
    <property type="match status" value="1"/>
</dbReference>
<dbReference type="PANTHER" id="PTHR15735">
    <property type="entry name" value="FCH AND DOUBLE SH3 DOMAINS PROTEIN"/>
    <property type="match status" value="1"/>
</dbReference>
<evidence type="ECO:0000256" key="6">
    <source>
        <dbReference type="ARBA" id="ARBA00022490"/>
    </source>
</evidence>
<dbReference type="PROSITE" id="PS50002">
    <property type="entry name" value="SH3"/>
    <property type="match status" value="1"/>
</dbReference>
<dbReference type="Gene3D" id="2.30.30.40">
    <property type="entry name" value="SH3 Domains"/>
    <property type="match status" value="1"/>
</dbReference>
<dbReference type="Gene3D" id="6.10.140.470">
    <property type="match status" value="1"/>
</dbReference>
<evidence type="ECO:0000256" key="1">
    <source>
        <dbReference type="ARBA" id="ARBA00004236"/>
    </source>
</evidence>
<keyword evidence="9" id="KW-0472">Membrane</keyword>
<dbReference type="InterPro" id="IPR001060">
    <property type="entry name" value="FCH_dom"/>
</dbReference>
<feature type="domain" description="F-BAR" evidence="15">
    <location>
        <begin position="1"/>
        <end position="262"/>
    </location>
</feature>
<evidence type="ECO:0000256" key="3">
    <source>
        <dbReference type="ARBA" id="ARBA00009426"/>
    </source>
</evidence>
<evidence type="ECO:0000256" key="8">
    <source>
        <dbReference type="ARBA" id="ARBA00023054"/>
    </source>
</evidence>
<keyword evidence="6" id="KW-0963">Cytoplasm</keyword>
<dbReference type="CDD" id="cd11619">
    <property type="entry name" value="HR1_CIP4-like"/>
    <property type="match status" value="1"/>
</dbReference>
<evidence type="ECO:0000256" key="5">
    <source>
        <dbReference type="ARBA" id="ARBA00022475"/>
    </source>
</evidence>
<dbReference type="SMART" id="SM00326">
    <property type="entry name" value="SH3"/>
    <property type="match status" value="1"/>
</dbReference>
<dbReference type="Pfam" id="PF25610">
    <property type="entry name" value="HR1_TOCA"/>
    <property type="match status" value="1"/>
</dbReference>
<evidence type="ECO:0000256" key="2">
    <source>
        <dbReference type="ARBA" id="ARBA00004496"/>
    </source>
</evidence>
<evidence type="ECO:0000256" key="10">
    <source>
        <dbReference type="PROSITE-ProRule" id="PRU00192"/>
    </source>
</evidence>
<feature type="domain" description="REM-1" evidence="16">
    <location>
        <begin position="348"/>
        <end position="426"/>
    </location>
</feature>
<evidence type="ECO:0000259" key="14">
    <source>
        <dbReference type="PROSITE" id="PS50002"/>
    </source>
</evidence>
<evidence type="ECO:0000256" key="13">
    <source>
        <dbReference type="SAM" id="MobiDB-lite"/>
    </source>
</evidence>
<feature type="coiled-coil region" evidence="12">
    <location>
        <begin position="122"/>
        <end position="198"/>
    </location>
</feature>
<evidence type="ECO:0008006" key="19">
    <source>
        <dbReference type="Google" id="ProtNLM"/>
    </source>
</evidence>
<feature type="compositionally biased region" description="Polar residues" evidence="13">
    <location>
        <begin position="431"/>
        <end position="472"/>
    </location>
</feature>